<evidence type="ECO:0000313" key="2">
    <source>
        <dbReference type="Proteomes" id="UP000053831"/>
    </source>
</evidence>
<organism evidence="1 2">
    <name type="scientific">Escovopsis weberi</name>
    <dbReference type="NCBI Taxonomy" id="150374"/>
    <lineage>
        <taxon>Eukaryota</taxon>
        <taxon>Fungi</taxon>
        <taxon>Dikarya</taxon>
        <taxon>Ascomycota</taxon>
        <taxon>Pezizomycotina</taxon>
        <taxon>Sordariomycetes</taxon>
        <taxon>Hypocreomycetidae</taxon>
        <taxon>Hypocreales</taxon>
        <taxon>Hypocreaceae</taxon>
        <taxon>Escovopsis</taxon>
    </lineage>
</organism>
<dbReference type="EMBL" id="LGSR01000022">
    <property type="protein sequence ID" value="KOS18028.1"/>
    <property type="molecule type" value="Genomic_DNA"/>
</dbReference>
<gene>
    <name evidence="1" type="ORF">ESCO_002527</name>
</gene>
<dbReference type="AlphaFoldDB" id="A0A0M8MTA4"/>
<accession>A0A0M8MTA4</accession>
<dbReference type="Proteomes" id="UP000053831">
    <property type="component" value="Unassembled WGS sequence"/>
</dbReference>
<evidence type="ECO:0000313" key="1">
    <source>
        <dbReference type="EMBL" id="KOS18028.1"/>
    </source>
</evidence>
<reference evidence="1 2" key="1">
    <citation type="submission" date="2015-07" db="EMBL/GenBank/DDBJ databases">
        <title>The genome of the fungus Escovopsis weberi, a specialized disease agent of ant agriculture.</title>
        <authorList>
            <person name="de Man T.J."/>
            <person name="Stajich J.E."/>
            <person name="Kubicek C.P."/>
            <person name="Chenthamara K."/>
            <person name="Atanasova L."/>
            <person name="Druzhinina I.S."/>
            <person name="Birnbaum S."/>
            <person name="Barribeau S.M."/>
            <person name="Teiling C."/>
            <person name="Suen G."/>
            <person name="Currie C."/>
            <person name="Gerardo N.M."/>
        </authorList>
    </citation>
    <scope>NUCLEOTIDE SEQUENCE [LARGE SCALE GENOMIC DNA]</scope>
</reference>
<sequence length="112" mass="12989">MAAARALSTMLRRPQALAAPLRATFLSRYYQPTSRCARREYSSKTKSSNPTSDFYKTFTRPVSKVLVLAIFTYQVAYWTWAKLESDEHCEEADVKENTQVLNREMHSYHSQT</sequence>
<name>A0A0M8MTA4_ESCWE</name>
<protein>
    <submittedName>
        <fullName evidence="1">Uncharacterized protein</fullName>
    </submittedName>
</protein>
<proteinExistence type="predicted"/>
<comment type="caution">
    <text evidence="1">The sequence shown here is derived from an EMBL/GenBank/DDBJ whole genome shotgun (WGS) entry which is preliminary data.</text>
</comment>
<dbReference type="OrthoDB" id="2120024at2759"/>
<keyword evidence="2" id="KW-1185">Reference proteome</keyword>